<feature type="domain" description="Aminoglycoside phosphotransferase" evidence="1">
    <location>
        <begin position="25"/>
        <end position="248"/>
    </location>
</feature>
<name>A0ABR6NE13_9SPHN</name>
<dbReference type="Pfam" id="PF01636">
    <property type="entry name" value="APH"/>
    <property type="match status" value="1"/>
</dbReference>
<sequence>MAVPMIPPAGAPAFLAAAGWKGAQILPLAGDASFRRYFRIVDGDRRAILMDAPPPHEDPRPFIAVGEWLCGHGFAAPAILARDLAQGLVLLEDFGDARVREYVDAAPEEEMAVYTRAVDLLALLHRQPAKADLPPYDRAVYQREAGLLPEWFCPAAGLDVDQESYIAAWDQVLPIVEGDAAPVVTVLRDYHAENIMLLPDHARSHGLGLLDFQDALAGHPAYDLVSLLQDARRDVSPEVERAMLAHYQSVAAVSADFEAAYAVLGAQRNAKIIGIFTRLWKRDGKPRYLDFLPRMWGLLERDLAHPALAPVAAWFAVNVPTQARGPLHSDENAA</sequence>
<organism evidence="2 3">
    <name type="scientific">Sphingobium lignivorans</name>
    <dbReference type="NCBI Taxonomy" id="2735886"/>
    <lineage>
        <taxon>Bacteria</taxon>
        <taxon>Pseudomonadati</taxon>
        <taxon>Pseudomonadota</taxon>
        <taxon>Alphaproteobacteria</taxon>
        <taxon>Sphingomonadales</taxon>
        <taxon>Sphingomonadaceae</taxon>
        <taxon>Sphingobium</taxon>
    </lineage>
</organism>
<reference evidence="2 3" key="1">
    <citation type="submission" date="2020-08" db="EMBL/GenBank/DDBJ databases">
        <title>Exploring microbial biodiversity for novel pathways involved in the catabolism of aromatic compounds derived from lignin.</title>
        <authorList>
            <person name="Elkins J."/>
        </authorList>
    </citation>
    <scope>NUCLEOTIDE SEQUENCE [LARGE SCALE GENOMIC DNA]</scope>
    <source>
        <strain evidence="2 3">B1D3A</strain>
    </source>
</reference>
<evidence type="ECO:0000259" key="1">
    <source>
        <dbReference type="Pfam" id="PF01636"/>
    </source>
</evidence>
<evidence type="ECO:0000313" key="2">
    <source>
        <dbReference type="EMBL" id="MBB5985515.1"/>
    </source>
</evidence>
<dbReference type="Gene3D" id="3.90.1200.10">
    <property type="match status" value="1"/>
</dbReference>
<dbReference type="Proteomes" id="UP001138540">
    <property type="component" value="Unassembled WGS sequence"/>
</dbReference>
<dbReference type="SUPFAM" id="SSF56112">
    <property type="entry name" value="Protein kinase-like (PK-like)"/>
    <property type="match status" value="1"/>
</dbReference>
<dbReference type="EMBL" id="JACHKA010000001">
    <property type="protein sequence ID" value="MBB5985515.1"/>
    <property type="molecule type" value="Genomic_DNA"/>
</dbReference>
<evidence type="ECO:0000313" key="3">
    <source>
        <dbReference type="Proteomes" id="UP001138540"/>
    </source>
</evidence>
<proteinExistence type="predicted"/>
<keyword evidence="3" id="KW-1185">Reference proteome</keyword>
<protein>
    <recommendedName>
        <fullName evidence="1">Aminoglycoside phosphotransferase domain-containing protein</fullName>
    </recommendedName>
</protein>
<comment type="caution">
    <text evidence="2">The sequence shown here is derived from an EMBL/GenBank/DDBJ whole genome shotgun (WGS) entry which is preliminary data.</text>
</comment>
<dbReference type="InterPro" id="IPR011009">
    <property type="entry name" value="Kinase-like_dom_sf"/>
</dbReference>
<dbReference type="InterPro" id="IPR002575">
    <property type="entry name" value="Aminoglycoside_PTrfase"/>
</dbReference>
<gene>
    <name evidence="2" type="ORF">HNP60_001489</name>
</gene>
<dbReference type="Gene3D" id="3.30.200.20">
    <property type="entry name" value="Phosphorylase Kinase, domain 1"/>
    <property type="match status" value="1"/>
</dbReference>
<accession>A0ABR6NE13</accession>